<evidence type="ECO:0000313" key="2">
    <source>
        <dbReference type="EMBL" id="KJU84986.1"/>
    </source>
</evidence>
<evidence type="ECO:0000256" key="1">
    <source>
        <dbReference type="SAM" id="MobiDB-lite"/>
    </source>
</evidence>
<proteinExistence type="predicted"/>
<protein>
    <submittedName>
        <fullName evidence="2">Uncharacterized protein</fullName>
    </submittedName>
</protein>
<sequence>MQQHKAPINPSSFLLTRAIAFDQKKKRMGDFVPPSDPPRKGARPPFMQGELSRGRLAPFYAGGR</sequence>
<gene>
    <name evidence="2" type="ORF">MBAV_002817</name>
</gene>
<evidence type="ECO:0000313" key="3">
    <source>
        <dbReference type="Proteomes" id="UP000033423"/>
    </source>
</evidence>
<reference evidence="2 3" key="1">
    <citation type="submission" date="2015-02" db="EMBL/GenBank/DDBJ databases">
        <title>Single-cell genomics of uncultivated deep-branching MTB reveals a conserved set of magnetosome genes.</title>
        <authorList>
            <person name="Kolinko S."/>
            <person name="Richter M."/>
            <person name="Glockner F.O."/>
            <person name="Brachmann A."/>
            <person name="Schuler D."/>
        </authorList>
    </citation>
    <scope>NUCLEOTIDE SEQUENCE [LARGE SCALE GENOMIC DNA]</scope>
    <source>
        <strain evidence="2">TM-1</strain>
    </source>
</reference>
<accession>A0A0F3GT07</accession>
<feature type="region of interest" description="Disordered" evidence="1">
    <location>
        <begin position="25"/>
        <end position="64"/>
    </location>
</feature>
<keyword evidence="3" id="KW-1185">Reference proteome</keyword>
<name>A0A0F3GT07_9BACT</name>
<dbReference type="AlphaFoldDB" id="A0A0F3GT07"/>
<organism evidence="2 3">
    <name type="scientific">Candidatus Magnetobacterium bavaricum</name>
    <dbReference type="NCBI Taxonomy" id="29290"/>
    <lineage>
        <taxon>Bacteria</taxon>
        <taxon>Pseudomonadati</taxon>
        <taxon>Nitrospirota</taxon>
        <taxon>Thermodesulfovibrionia</taxon>
        <taxon>Thermodesulfovibrionales</taxon>
        <taxon>Candidatus Magnetobacteriaceae</taxon>
        <taxon>Candidatus Magnetobacterium</taxon>
    </lineage>
</organism>
<dbReference type="EMBL" id="LACI01001208">
    <property type="protein sequence ID" value="KJU84986.1"/>
    <property type="molecule type" value="Genomic_DNA"/>
</dbReference>
<dbReference type="Proteomes" id="UP000033423">
    <property type="component" value="Unassembled WGS sequence"/>
</dbReference>
<comment type="caution">
    <text evidence="2">The sequence shown here is derived from an EMBL/GenBank/DDBJ whole genome shotgun (WGS) entry which is preliminary data.</text>
</comment>